<organism evidence="1 2">
    <name type="scientific">Senna tora</name>
    <dbReference type="NCBI Taxonomy" id="362788"/>
    <lineage>
        <taxon>Eukaryota</taxon>
        <taxon>Viridiplantae</taxon>
        <taxon>Streptophyta</taxon>
        <taxon>Embryophyta</taxon>
        <taxon>Tracheophyta</taxon>
        <taxon>Spermatophyta</taxon>
        <taxon>Magnoliopsida</taxon>
        <taxon>eudicotyledons</taxon>
        <taxon>Gunneridae</taxon>
        <taxon>Pentapetalae</taxon>
        <taxon>rosids</taxon>
        <taxon>fabids</taxon>
        <taxon>Fabales</taxon>
        <taxon>Fabaceae</taxon>
        <taxon>Caesalpinioideae</taxon>
        <taxon>Cassia clade</taxon>
        <taxon>Senna</taxon>
    </lineage>
</organism>
<gene>
    <name evidence="1" type="ORF">G2W53_024489</name>
</gene>
<reference evidence="1" key="1">
    <citation type="submission" date="2020-09" db="EMBL/GenBank/DDBJ databases">
        <title>Genome-Enabled Discovery of Anthraquinone Biosynthesis in Senna tora.</title>
        <authorList>
            <person name="Kang S.-H."/>
            <person name="Pandey R.P."/>
            <person name="Lee C.-M."/>
            <person name="Sim J.-S."/>
            <person name="Jeong J.-T."/>
            <person name="Choi B.-S."/>
            <person name="Jung M."/>
            <person name="Ginzburg D."/>
            <person name="Zhao K."/>
            <person name="Won S.Y."/>
            <person name="Oh T.-J."/>
            <person name="Yu Y."/>
            <person name="Kim N.-H."/>
            <person name="Lee O.R."/>
            <person name="Lee T.-H."/>
            <person name="Bashyal P."/>
            <person name="Kim T.-S."/>
            <person name="Lee W.-H."/>
            <person name="Kawkins C."/>
            <person name="Kim C.-K."/>
            <person name="Kim J.S."/>
            <person name="Ahn B.O."/>
            <person name="Rhee S.Y."/>
            <person name="Sohng J.K."/>
        </authorList>
    </citation>
    <scope>NUCLEOTIDE SEQUENCE</scope>
    <source>
        <tissue evidence="1">Leaf</tissue>
    </source>
</reference>
<accession>A0A834WJ55</accession>
<proteinExistence type="predicted"/>
<evidence type="ECO:0000313" key="2">
    <source>
        <dbReference type="Proteomes" id="UP000634136"/>
    </source>
</evidence>
<sequence>MWIQLHVLQHKLVAHELTQYSRLGHRVLLLVLHCGSNDLYQHRVRQPADPTRAAHYHVRVHSSSGRLSFVRVLLAVLITAGRPALWFSVHQNGLGDPVPHSAQRVIRHDHVLHVHKHYKTRQRVLRVEFGRVEAQDRPVSQLSQLAVGLVLPRFKIASRFLTPQWLSHFSFLLEGFEEPSRIEIGGVGLLLLRARFREIEFAVVVNERGEGVVLLLNNGGESGRRGRRREDENDVGFGKYPFVAEPSKGRGGSWKLRRNWVSTFGETNCGSWNWKWDCWECELIGACGRGIDERREAEYWGKKEWRARKWRE</sequence>
<evidence type="ECO:0000313" key="1">
    <source>
        <dbReference type="EMBL" id="KAF7819034.1"/>
    </source>
</evidence>
<dbReference type="EMBL" id="JAAIUW010000008">
    <property type="protein sequence ID" value="KAF7819034.1"/>
    <property type="molecule type" value="Genomic_DNA"/>
</dbReference>
<keyword evidence="2" id="KW-1185">Reference proteome</keyword>
<protein>
    <submittedName>
        <fullName evidence="1">Uncharacterized protein</fullName>
    </submittedName>
</protein>
<dbReference type="Proteomes" id="UP000634136">
    <property type="component" value="Unassembled WGS sequence"/>
</dbReference>
<dbReference type="AlphaFoldDB" id="A0A834WJ55"/>
<name>A0A834WJ55_9FABA</name>
<comment type="caution">
    <text evidence="1">The sequence shown here is derived from an EMBL/GenBank/DDBJ whole genome shotgun (WGS) entry which is preliminary data.</text>
</comment>